<proteinExistence type="predicted"/>
<organismHost>
    <name type="scientific">Lepidoptera</name>
    <name type="common">moths &amp; butterflies</name>
    <dbReference type="NCBI Taxonomy" id="7088"/>
</organismHost>
<reference evidence="3" key="1">
    <citation type="submission" date="2018-02" db="EMBL/GenBank/DDBJ databases">
        <title>Genome analyses of the Tunisian isolate of Spodoptera littoralis#nucleopolyhedrovirus SpliNPV-Tun2 and biological activity identification.</title>
        <authorList>
            <person name="Ben Tiba S."/>
            <person name="Wennmann J.T."/>
            <person name="Laarif A."/>
            <person name="Larem A."/>
            <person name="Fattouch S."/>
            <person name="Jehle J.A."/>
        </authorList>
    </citation>
    <scope>NUCLEOTIDE SEQUENCE</scope>
    <source>
        <strain evidence="3">SpliNPV-Tun2</strain>
    </source>
</reference>
<protein>
    <submittedName>
        <fullName evidence="3">LEF-5 late expression factor 5</fullName>
    </submittedName>
</protein>
<feature type="domain" description="Baculoviridae late expression factor 5 C-terminal" evidence="2">
    <location>
        <begin position="250"/>
        <end position="291"/>
    </location>
</feature>
<sequence length="298" mass="34493">MSDGEYTRVFESMNDEQVSAQHNGPPSSEATPKLHCCYELYKVFKQFRENNQCRELILYLTKNYPNNVKNKTFNFINTGHLFHSLYAYIPALTGAERERKQIRLSVECIRKLFESTINPFKLYGELFQVIKSSSATESSETCPCELLISRRESIKDYVRMIKEKKFDTKPPKLKKDNIDNIMYKYSINWKAILLKKKIANDVKSSVCGGGGVKQADPATSLNSVKKKRKIKQRKIMTDEFIKFDYNELRLFPIAGWTLRAPCENHEYVVDEKQLRAGDEAVSFIRRCIKCGTISSRSC</sequence>
<dbReference type="InterPro" id="IPR006923">
    <property type="entry name" value="Baculo_LEF5_N"/>
</dbReference>
<accession>A0A3G4S8Y6</accession>
<evidence type="ECO:0000313" key="3">
    <source>
        <dbReference type="EMBL" id="AYU75273.1"/>
    </source>
</evidence>
<evidence type="ECO:0000259" key="1">
    <source>
        <dbReference type="Pfam" id="PF04838"/>
    </source>
</evidence>
<name>A0A3G4S8Y6_NPVSL</name>
<dbReference type="Pfam" id="PF11792">
    <property type="entry name" value="Baculo_LEF5_C"/>
    <property type="match status" value="1"/>
</dbReference>
<dbReference type="Pfam" id="PF04838">
    <property type="entry name" value="Baculo_LEF5"/>
    <property type="match status" value="1"/>
</dbReference>
<dbReference type="InterPro" id="IPR021758">
    <property type="entry name" value="Baculo_LEF5_C"/>
</dbReference>
<dbReference type="GO" id="GO:0006355">
    <property type="term" value="P:regulation of DNA-templated transcription"/>
    <property type="evidence" value="ECO:0007669"/>
    <property type="project" value="InterPro"/>
</dbReference>
<gene>
    <name evidence="3" type="primary">lef-5</name>
</gene>
<evidence type="ECO:0000259" key="2">
    <source>
        <dbReference type="Pfam" id="PF11792"/>
    </source>
</evidence>
<feature type="domain" description="Baculoviridae late expression factor 5 N-terminal" evidence="1">
    <location>
        <begin position="38"/>
        <end position="197"/>
    </location>
</feature>
<organism evidence="3">
    <name type="scientific">Spodoptera littoralis nuclear polyhedrosis virus</name>
    <name type="common">SlNPV</name>
    <dbReference type="NCBI Taxonomy" id="10456"/>
    <lineage>
        <taxon>Viruses</taxon>
        <taxon>Viruses incertae sedis</taxon>
        <taxon>Naldaviricetes</taxon>
        <taxon>Lefavirales</taxon>
        <taxon>Baculoviridae</taxon>
        <taxon>Alphabaculovirus</taxon>
        <taxon>Alphabaculovirus splittoralis</taxon>
    </lineage>
</organism>
<dbReference type="EMBL" id="MG958660">
    <property type="protein sequence ID" value="AYU75273.1"/>
    <property type="molecule type" value="Genomic_DNA"/>
</dbReference>